<sequence>MKWLCDTNVISEVFKKAPNRNVIDWLARQEEICLSVVTVEEIYCGLSHKNAHKRIEWFEKFISFRCRVFPVTIETARHCGILRGRFLQKGISRTQADLLIAATAIEHHLVLSTGNERDFDHCGIPVFNPFAG</sequence>
<evidence type="ECO:0000313" key="9">
    <source>
        <dbReference type="EMBL" id="MBC8362734.1"/>
    </source>
</evidence>
<keyword evidence="5" id="KW-0378">Hydrolase</keyword>
<dbReference type="AlphaFoldDB" id="A0A8J6NWG3"/>
<reference evidence="9 10" key="1">
    <citation type="submission" date="2020-08" db="EMBL/GenBank/DDBJ databases">
        <title>Bridging the membrane lipid divide: bacteria of the FCB group superphylum have the potential to synthesize archaeal ether lipids.</title>
        <authorList>
            <person name="Villanueva L."/>
            <person name="Von Meijenfeldt F.A.B."/>
            <person name="Westbye A.B."/>
            <person name="Yadav S."/>
            <person name="Hopmans E.C."/>
            <person name="Dutilh B.E."/>
            <person name="Sinninghe Damste J.S."/>
        </authorList>
    </citation>
    <scope>NUCLEOTIDE SEQUENCE [LARGE SCALE GENOMIC DNA]</scope>
    <source>
        <strain evidence="9">NIOZ-UU30</strain>
    </source>
</reference>
<evidence type="ECO:0000256" key="1">
    <source>
        <dbReference type="ARBA" id="ARBA00001946"/>
    </source>
</evidence>
<feature type="domain" description="PIN" evidence="8">
    <location>
        <begin position="4"/>
        <end position="121"/>
    </location>
</feature>
<gene>
    <name evidence="9" type="ORF">H8E23_15220</name>
</gene>
<dbReference type="InterPro" id="IPR002716">
    <property type="entry name" value="PIN_dom"/>
</dbReference>
<dbReference type="CDD" id="cd18746">
    <property type="entry name" value="PIN_VapC4-5_FitB-like"/>
    <property type="match status" value="1"/>
</dbReference>
<dbReference type="PANTHER" id="PTHR33653:SF1">
    <property type="entry name" value="RIBONUCLEASE VAPC2"/>
    <property type="match status" value="1"/>
</dbReference>
<dbReference type="GO" id="GO:0046872">
    <property type="term" value="F:metal ion binding"/>
    <property type="evidence" value="ECO:0007669"/>
    <property type="project" value="UniProtKB-KW"/>
</dbReference>
<dbReference type="GO" id="GO:0004518">
    <property type="term" value="F:nuclease activity"/>
    <property type="evidence" value="ECO:0007669"/>
    <property type="project" value="UniProtKB-KW"/>
</dbReference>
<dbReference type="GO" id="GO:0016787">
    <property type="term" value="F:hydrolase activity"/>
    <property type="evidence" value="ECO:0007669"/>
    <property type="project" value="UniProtKB-KW"/>
</dbReference>
<dbReference type="Gene3D" id="3.40.50.1010">
    <property type="entry name" value="5'-nuclease"/>
    <property type="match status" value="1"/>
</dbReference>
<proteinExistence type="inferred from homology"/>
<comment type="similarity">
    <text evidence="7">Belongs to the PINc/VapC protein family.</text>
</comment>
<dbReference type="InterPro" id="IPR029060">
    <property type="entry name" value="PIN-like_dom_sf"/>
</dbReference>
<dbReference type="InterPro" id="IPR050556">
    <property type="entry name" value="Type_II_TA_system_RNase"/>
</dbReference>
<keyword evidence="3" id="KW-0540">Nuclease</keyword>
<organism evidence="9 10">
    <name type="scientific">Candidatus Desulfatibia profunda</name>
    <dbReference type="NCBI Taxonomy" id="2841695"/>
    <lineage>
        <taxon>Bacteria</taxon>
        <taxon>Pseudomonadati</taxon>
        <taxon>Thermodesulfobacteriota</taxon>
        <taxon>Desulfobacteria</taxon>
        <taxon>Desulfobacterales</taxon>
        <taxon>Desulfobacterales incertae sedis</taxon>
        <taxon>Candidatus Desulfatibia</taxon>
    </lineage>
</organism>
<comment type="caution">
    <text evidence="9">The sequence shown here is derived from an EMBL/GenBank/DDBJ whole genome shotgun (WGS) entry which is preliminary data.</text>
</comment>
<accession>A0A8J6NWG3</accession>
<evidence type="ECO:0000256" key="4">
    <source>
        <dbReference type="ARBA" id="ARBA00022723"/>
    </source>
</evidence>
<keyword evidence="4" id="KW-0479">Metal-binding</keyword>
<evidence type="ECO:0000256" key="6">
    <source>
        <dbReference type="ARBA" id="ARBA00022842"/>
    </source>
</evidence>
<evidence type="ECO:0000256" key="5">
    <source>
        <dbReference type="ARBA" id="ARBA00022801"/>
    </source>
</evidence>
<keyword evidence="2" id="KW-1277">Toxin-antitoxin system</keyword>
<evidence type="ECO:0000259" key="8">
    <source>
        <dbReference type="Pfam" id="PF01850"/>
    </source>
</evidence>
<evidence type="ECO:0000256" key="7">
    <source>
        <dbReference type="ARBA" id="ARBA00038093"/>
    </source>
</evidence>
<dbReference type="PANTHER" id="PTHR33653">
    <property type="entry name" value="RIBONUCLEASE VAPC2"/>
    <property type="match status" value="1"/>
</dbReference>
<evidence type="ECO:0000313" key="10">
    <source>
        <dbReference type="Proteomes" id="UP000603434"/>
    </source>
</evidence>
<protein>
    <submittedName>
        <fullName evidence="9">Type II toxin-antitoxin system VapC family toxin</fullName>
    </submittedName>
</protein>
<dbReference type="SUPFAM" id="SSF88723">
    <property type="entry name" value="PIN domain-like"/>
    <property type="match status" value="1"/>
</dbReference>
<evidence type="ECO:0000256" key="2">
    <source>
        <dbReference type="ARBA" id="ARBA00022649"/>
    </source>
</evidence>
<name>A0A8J6NWG3_9BACT</name>
<dbReference type="Pfam" id="PF01850">
    <property type="entry name" value="PIN"/>
    <property type="match status" value="1"/>
</dbReference>
<comment type="cofactor">
    <cofactor evidence="1">
        <name>Mg(2+)</name>
        <dbReference type="ChEBI" id="CHEBI:18420"/>
    </cofactor>
</comment>
<keyword evidence="6" id="KW-0460">Magnesium</keyword>
<dbReference type="EMBL" id="JACNJH010000214">
    <property type="protein sequence ID" value="MBC8362734.1"/>
    <property type="molecule type" value="Genomic_DNA"/>
</dbReference>
<dbReference type="Proteomes" id="UP000603434">
    <property type="component" value="Unassembled WGS sequence"/>
</dbReference>
<evidence type="ECO:0000256" key="3">
    <source>
        <dbReference type="ARBA" id="ARBA00022722"/>
    </source>
</evidence>